<dbReference type="Proteomes" id="UP000198860">
    <property type="component" value="Unassembled WGS sequence"/>
</dbReference>
<organism evidence="1 2">
    <name type="scientific">Halobacillus aidingensis</name>
    <dbReference type="NCBI Taxonomy" id="240303"/>
    <lineage>
        <taxon>Bacteria</taxon>
        <taxon>Bacillati</taxon>
        <taxon>Bacillota</taxon>
        <taxon>Bacilli</taxon>
        <taxon>Bacillales</taxon>
        <taxon>Bacillaceae</taxon>
        <taxon>Halobacillus</taxon>
    </lineage>
</organism>
<proteinExistence type="predicted"/>
<protein>
    <submittedName>
        <fullName evidence="1">Uncharacterized protein</fullName>
    </submittedName>
</protein>
<sequence length="142" mass="16039">MAGYIFNLDSEESLSDIIEKGVYSTKLNVPKNGIWNIPIEGTFADYLSMKKGDNVYFFLNRKVYGIGELINIGSDCKYLNFPEADFPSLVDYNSIRKELLLDNGVESLNNRFICTFKPSPDFFSNGIDMDDVLSSNQKVFGC</sequence>
<dbReference type="RefSeq" id="WP_089652259.1">
    <property type="nucleotide sequence ID" value="NZ_FNIZ01000007.1"/>
</dbReference>
<name>A0A1H0M2N3_HALAD</name>
<reference evidence="2" key="1">
    <citation type="submission" date="2016-10" db="EMBL/GenBank/DDBJ databases">
        <authorList>
            <person name="Varghese N."/>
            <person name="Submissions S."/>
        </authorList>
    </citation>
    <scope>NUCLEOTIDE SEQUENCE [LARGE SCALE GENOMIC DNA]</scope>
    <source>
        <strain evidence="2">CGMCC 1.3703</strain>
    </source>
</reference>
<evidence type="ECO:0000313" key="2">
    <source>
        <dbReference type="Proteomes" id="UP000198860"/>
    </source>
</evidence>
<evidence type="ECO:0000313" key="1">
    <source>
        <dbReference type="EMBL" id="SDO74663.1"/>
    </source>
</evidence>
<gene>
    <name evidence="1" type="ORF">SAMN05421677_107205</name>
</gene>
<dbReference type="AlphaFoldDB" id="A0A1H0M2N3"/>
<dbReference type="EMBL" id="FNIZ01000007">
    <property type="protein sequence ID" value="SDO74663.1"/>
    <property type="molecule type" value="Genomic_DNA"/>
</dbReference>
<accession>A0A1H0M2N3</accession>
<keyword evidence="2" id="KW-1185">Reference proteome</keyword>